<keyword evidence="10" id="KW-1185">Reference proteome</keyword>
<dbReference type="Proteomes" id="UP001500466">
    <property type="component" value="Unassembled WGS sequence"/>
</dbReference>
<dbReference type="InterPro" id="IPR042111">
    <property type="entry name" value="Adenylosuccinate_synth_dom3"/>
</dbReference>
<keyword evidence="3 7" id="KW-0547">Nucleotide-binding</keyword>
<feature type="binding site" evidence="7">
    <location>
        <begin position="458"/>
        <end position="460"/>
    </location>
    <ligand>
        <name>GTP</name>
        <dbReference type="ChEBI" id="CHEBI:37565"/>
    </ligand>
</feature>
<keyword evidence="1 7" id="KW-0436">Ligase</keyword>
<comment type="cofactor">
    <cofactor evidence="7">
        <name>Mg(2+)</name>
        <dbReference type="ChEBI" id="CHEBI:18420"/>
    </cofactor>
    <text evidence="7">Binds 1 Mg(2+) ion per subunit.</text>
</comment>
<dbReference type="PANTHER" id="PTHR11846">
    <property type="entry name" value="ADENYLOSUCCINATE SYNTHETASE"/>
    <property type="match status" value="1"/>
</dbReference>
<comment type="pathway">
    <text evidence="7">Purine metabolism; AMP biosynthesis via de novo pathway; AMP from IMP: step 1/2.</text>
</comment>
<dbReference type="RefSeq" id="WP_345674677.1">
    <property type="nucleotide sequence ID" value="NZ_BAABHS010000005.1"/>
</dbReference>
<comment type="caution">
    <text evidence="7">Lacks conserved residue(s) required for the propagation of feature annotation.</text>
</comment>
<feature type="binding site" description="in other chain" evidence="7">
    <location>
        <position position="264"/>
    </location>
    <ligand>
        <name>IMP</name>
        <dbReference type="ChEBI" id="CHEBI:58053"/>
        <note>ligand shared between dimeric partners</note>
    </ligand>
</feature>
<name>A0ABP9H3L0_9ACTN</name>
<evidence type="ECO:0000256" key="5">
    <source>
        <dbReference type="ARBA" id="ARBA00022842"/>
    </source>
</evidence>
<evidence type="ECO:0000256" key="6">
    <source>
        <dbReference type="ARBA" id="ARBA00023134"/>
    </source>
</evidence>
<evidence type="ECO:0000256" key="8">
    <source>
        <dbReference type="SAM" id="MobiDB-lite"/>
    </source>
</evidence>
<dbReference type="SUPFAM" id="SSF52540">
    <property type="entry name" value="P-loop containing nucleoside triphosphate hydrolases"/>
    <property type="match status" value="1"/>
</dbReference>
<evidence type="ECO:0000313" key="10">
    <source>
        <dbReference type="Proteomes" id="UP001500466"/>
    </source>
</evidence>
<feature type="active site" description="Proton acceptor" evidence="7">
    <location>
        <position position="29"/>
    </location>
</feature>
<feature type="region of interest" description="Disordered" evidence="8">
    <location>
        <begin position="413"/>
        <end position="432"/>
    </location>
</feature>
<comment type="catalytic activity">
    <reaction evidence="7">
        <text>IMP + L-aspartate + GTP = N(6)-(1,2-dicarboxyethyl)-AMP + GDP + phosphate + 2 H(+)</text>
        <dbReference type="Rhea" id="RHEA:15753"/>
        <dbReference type="ChEBI" id="CHEBI:15378"/>
        <dbReference type="ChEBI" id="CHEBI:29991"/>
        <dbReference type="ChEBI" id="CHEBI:37565"/>
        <dbReference type="ChEBI" id="CHEBI:43474"/>
        <dbReference type="ChEBI" id="CHEBI:57567"/>
        <dbReference type="ChEBI" id="CHEBI:58053"/>
        <dbReference type="ChEBI" id="CHEBI:58189"/>
        <dbReference type="EC" id="6.3.4.4"/>
    </reaction>
</comment>
<dbReference type="EC" id="6.3.4.4" evidence="7"/>
<keyword evidence="7" id="KW-0963">Cytoplasm</keyword>
<feature type="region of interest" description="Disordered" evidence="8">
    <location>
        <begin position="461"/>
        <end position="486"/>
    </location>
</feature>
<keyword evidence="4 7" id="KW-0658">Purine biosynthesis</keyword>
<comment type="function">
    <text evidence="7">Plays an important role in the de novo pathway of purine nucleotide biosynthesis. Catalyzes the first committed step in the biosynthesis of AMP from IMP.</text>
</comment>
<gene>
    <name evidence="7" type="primary">purA</name>
    <name evidence="9" type="ORF">GCM10023205_16710</name>
</gene>
<keyword evidence="5 7" id="KW-0460">Magnesium</keyword>
<comment type="subcellular location">
    <subcellularLocation>
        <location evidence="7">Cytoplasm</location>
    </subcellularLocation>
</comment>
<dbReference type="HAMAP" id="MF_00011">
    <property type="entry name" value="Adenylosucc_synth"/>
    <property type="match status" value="1"/>
</dbReference>
<comment type="caution">
    <text evidence="9">The sequence shown here is derived from an EMBL/GenBank/DDBJ whole genome shotgun (WGS) entry which is preliminary data.</text>
</comment>
<feature type="binding site" evidence="7">
    <location>
        <position position="29"/>
    </location>
    <ligand>
        <name>Mg(2+)</name>
        <dbReference type="ChEBI" id="CHEBI:18420"/>
    </ligand>
</feature>
<dbReference type="Gene3D" id="1.10.300.10">
    <property type="entry name" value="Adenylosuccinate Synthetase, subunit A, domain 2"/>
    <property type="match status" value="1"/>
</dbReference>
<dbReference type="InterPro" id="IPR042109">
    <property type="entry name" value="Adenylosuccinate_synth_dom1"/>
</dbReference>
<evidence type="ECO:0000313" key="9">
    <source>
        <dbReference type="EMBL" id="GAA4955472.1"/>
    </source>
</evidence>
<proteinExistence type="inferred from homology"/>
<dbReference type="Pfam" id="PF00709">
    <property type="entry name" value="Adenylsucc_synt"/>
    <property type="match status" value="1"/>
</dbReference>
<dbReference type="EMBL" id="BAABHS010000005">
    <property type="protein sequence ID" value="GAA4955472.1"/>
    <property type="molecule type" value="Genomic_DNA"/>
</dbReference>
<keyword evidence="6 7" id="KW-0342">GTP-binding</keyword>
<feature type="binding site" evidence="7">
    <location>
        <begin position="356"/>
        <end position="358"/>
    </location>
    <ligand>
        <name>GTP</name>
        <dbReference type="ChEBI" id="CHEBI:37565"/>
    </ligand>
</feature>
<organism evidence="9 10">
    <name type="scientific">Yinghuangia aomiensis</name>
    <dbReference type="NCBI Taxonomy" id="676205"/>
    <lineage>
        <taxon>Bacteria</taxon>
        <taxon>Bacillati</taxon>
        <taxon>Actinomycetota</taxon>
        <taxon>Actinomycetes</taxon>
        <taxon>Kitasatosporales</taxon>
        <taxon>Streptomycetaceae</taxon>
        <taxon>Yinghuangia</taxon>
    </lineage>
</organism>
<dbReference type="Gene3D" id="3.90.170.10">
    <property type="entry name" value="Adenylosuccinate Synthetase, subunit A, domain 3"/>
    <property type="match status" value="1"/>
</dbReference>
<feature type="active site" description="Proton donor" evidence="7">
    <location>
        <position position="68"/>
    </location>
</feature>
<dbReference type="Gene3D" id="3.40.440.10">
    <property type="entry name" value="Adenylosuccinate Synthetase, subunit A, domain 1"/>
    <property type="match status" value="1"/>
</dbReference>
<reference evidence="10" key="1">
    <citation type="journal article" date="2019" name="Int. J. Syst. Evol. Microbiol.">
        <title>The Global Catalogue of Microorganisms (GCM) 10K type strain sequencing project: providing services to taxonomists for standard genome sequencing and annotation.</title>
        <authorList>
            <consortium name="The Broad Institute Genomics Platform"/>
            <consortium name="The Broad Institute Genome Sequencing Center for Infectious Disease"/>
            <person name="Wu L."/>
            <person name="Ma J."/>
        </authorList>
    </citation>
    <scope>NUCLEOTIDE SEQUENCE [LARGE SCALE GENOMIC DNA]</scope>
    <source>
        <strain evidence="10">JCM 17986</strain>
    </source>
</reference>
<evidence type="ECO:0000256" key="4">
    <source>
        <dbReference type="ARBA" id="ARBA00022755"/>
    </source>
</evidence>
<evidence type="ECO:0000256" key="3">
    <source>
        <dbReference type="ARBA" id="ARBA00022741"/>
    </source>
</evidence>
<dbReference type="InterPro" id="IPR001114">
    <property type="entry name" value="Adenylosuccinate_synthetase"/>
</dbReference>
<feature type="compositionally biased region" description="Basic and acidic residues" evidence="8">
    <location>
        <begin position="476"/>
        <end position="486"/>
    </location>
</feature>
<evidence type="ECO:0000256" key="7">
    <source>
        <dbReference type="HAMAP-Rule" id="MF_00011"/>
    </source>
</evidence>
<accession>A0ABP9H3L0</accession>
<evidence type="ECO:0000256" key="1">
    <source>
        <dbReference type="ARBA" id="ARBA00022598"/>
    </source>
</evidence>
<feature type="binding site" description="in other chain" evidence="7">
    <location>
        <position position="249"/>
    </location>
    <ligand>
        <name>IMP</name>
        <dbReference type="ChEBI" id="CHEBI:58053"/>
        <note>ligand shared between dimeric partners</note>
    </ligand>
</feature>
<keyword evidence="2 7" id="KW-0479">Metal-binding</keyword>
<dbReference type="InterPro" id="IPR027417">
    <property type="entry name" value="P-loop_NTPase"/>
</dbReference>
<comment type="similarity">
    <text evidence="7">Belongs to the adenylosuccinate synthetase family.</text>
</comment>
<dbReference type="SMART" id="SM00788">
    <property type="entry name" value="Adenylsucc_synt"/>
    <property type="match status" value="1"/>
</dbReference>
<dbReference type="PANTHER" id="PTHR11846:SF0">
    <property type="entry name" value="ADENYLOSUCCINATE SYNTHETASE"/>
    <property type="match status" value="1"/>
</dbReference>
<comment type="subunit">
    <text evidence="7">Homodimer.</text>
</comment>
<dbReference type="InterPro" id="IPR042110">
    <property type="entry name" value="Adenylosuccinate_synth_dom2"/>
</dbReference>
<evidence type="ECO:0000256" key="2">
    <source>
        <dbReference type="ARBA" id="ARBA00022723"/>
    </source>
</evidence>
<protein>
    <recommendedName>
        <fullName evidence="7">Adenylosuccinate synthetase</fullName>
        <shortName evidence="7">AMPSase</shortName>
        <shortName evidence="7">AdSS</shortName>
        <ecNumber evidence="7">6.3.4.4</ecNumber>
    </recommendedName>
    <alternativeName>
        <fullName evidence="7">IMP--aspartate ligase</fullName>
    </alternativeName>
</protein>
<sequence length="486" mass="50690">MPGTAPLNGSAPRHSAPRHTAVVDLGFGDAGKGTVVAHLCQAAADRGNAAGGGFGAVVRFNGGAQAAHNVVTDDGRHHTFAQFGSGSFTPGVETHLSRFMLVDPLALTAEADHLEALGVPDPFGRLTVDREALLTTPYHVAANRLREQARGAGRHGSCGMGIGETAAYALAHPDTSPRAGDCDAPERLRARLRALHDRLTDELGPLPDVPPVEACATVYQSFGAAVRLVDRAYGARLLRTTRVVFEGAQGVLLDEWHGFHPYTTWSTTTFANAEALLAEAGLAGDALRLGVVRAYTTRHGPGPLPTEDTAATAALPDAHNGTGRWQGAFRVGHFDAVAHRYAVDVCGGVDAVALTHLDAPLRHPGLRICRGYAIDGRQVSRLPVGAPGDLDRQAELTARLLRASAWVEPVPQVPSVPPVSPVAPGERGTLSESNTRGAAAAWSAAVAEALGAPVVLHSYGPRTGDKQAITTAVPRPADRAADTPAR</sequence>